<dbReference type="Pfam" id="PF00254">
    <property type="entry name" value="FKBP_C"/>
    <property type="match status" value="1"/>
</dbReference>
<keyword evidence="9" id="KW-1185">Reference proteome</keyword>
<dbReference type="AlphaFoldDB" id="A0A5C6EB20"/>
<dbReference type="PANTHER" id="PTHR43811:SF19">
    <property type="entry name" value="39 KDA FK506-BINDING NUCLEAR PROTEIN"/>
    <property type="match status" value="1"/>
</dbReference>
<dbReference type="InterPro" id="IPR046357">
    <property type="entry name" value="PPIase_dom_sf"/>
</dbReference>
<dbReference type="FunFam" id="3.10.50.40:FF:000006">
    <property type="entry name" value="Peptidyl-prolyl cis-trans isomerase"/>
    <property type="match status" value="1"/>
</dbReference>
<dbReference type="EMBL" id="SJPW01000008">
    <property type="protein sequence ID" value="TWU46162.1"/>
    <property type="molecule type" value="Genomic_DNA"/>
</dbReference>
<evidence type="ECO:0000256" key="3">
    <source>
        <dbReference type="ARBA" id="ARBA00023110"/>
    </source>
</evidence>
<evidence type="ECO:0000313" key="8">
    <source>
        <dbReference type="EMBL" id="TWU46162.1"/>
    </source>
</evidence>
<gene>
    <name evidence="8" type="primary">mip_2</name>
    <name evidence="8" type="ORF">Poly51_55570</name>
</gene>
<proteinExistence type="inferred from homology"/>
<feature type="domain" description="PPIase FKBP-type" evidence="7">
    <location>
        <begin position="32"/>
        <end position="118"/>
    </location>
</feature>
<reference evidence="8 9" key="1">
    <citation type="submission" date="2019-02" db="EMBL/GenBank/DDBJ databases">
        <title>Deep-cultivation of Planctomycetes and their phenomic and genomic characterization uncovers novel biology.</title>
        <authorList>
            <person name="Wiegand S."/>
            <person name="Jogler M."/>
            <person name="Boedeker C."/>
            <person name="Pinto D."/>
            <person name="Vollmers J."/>
            <person name="Rivas-Marin E."/>
            <person name="Kohn T."/>
            <person name="Peeters S.H."/>
            <person name="Heuer A."/>
            <person name="Rast P."/>
            <person name="Oberbeckmann S."/>
            <person name="Bunk B."/>
            <person name="Jeske O."/>
            <person name="Meyerdierks A."/>
            <person name="Storesund J.E."/>
            <person name="Kallscheuer N."/>
            <person name="Luecker S."/>
            <person name="Lage O.M."/>
            <person name="Pohl T."/>
            <person name="Merkel B.J."/>
            <person name="Hornburger P."/>
            <person name="Mueller R.-W."/>
            <person name="Bruemmer F."/>
            <person name="Labrenz M."/>
            <person name="Spormann A.M."/>
            <person name="Op Den Camp H."/>
            <person name="Overmann J."/>
            <person name="Amann R."/>
            <person name="Jetten M.S.M."/>
            <person name="Mascher T."/>
            <person name="Medema M.H."/>
            <person name="Devos D.P."/>
            <person name="Kaster A.-K."/>
            <person name="Ovreas L."/>
            <person name="Rohde M."/>
            <person name="Galperin M.Y."/>
            <person name="Jogler C."/>
        </authorList>
    </citation>
    <scope>NUCLEOTIDE SEQUENCE [LARGE SCALE GENOMIC DNA]</scope>
    <source>
        <strain evidence="8 9">Poly51</strain>
    </source>
</reference>
<comment type="similarity">
    <text evidence="2 6">Belongs to the FKBP-type PPIase family.</text>
</comment>
<dbReference type="EC" id="5.2.1.8" evidence="6"/>
<dbReference type="PANTHER" id="PTHR43811">
    <property type="entry name" value="FKBP-TYPE PEPTIDYL-PROLYL CIS-TRANS ISOMERASE FKPA"/>
    <property type="match status" value="1"/>
</dbReference>
<evidence type="ECO:0000256" key="1">
    <source>
        <dbReference type="ARBA" id="ARBA00000971"/>
    </source>
</evidence>
<evidence type="ECO:0000256" key="6">
    <source>
        <dbReference type="RuleBase" id="RU003915"/>
    </source>
</evidence>
<evidence type="ECO:0000256" key="5">
    <source>
        <dbReference type="PROSITE-ProRule" id="PRU00277"/>
    </source>
</evidence>
<dbReference type="SUPFAM" id="SSF54534">
    <property type="entry name" value="FKBP-like"/>
    <property type="match status" value="1"/>
</dbReference>
<evidence type="ECO:0000256" key="4">
    <source>
        <dbReference type="ARBA" id="ARBA00023235"/>
    </source>
</evidence>
<dbReference type="Proteomes" id="UP000318288">
    <property type="component" value="Unassembled WGS sequence"/>
</dbReference>
<keyword evidence="3 5" id="KW-0697">Rotamase</keyword>
<comment type="catalytic activity">
    <reaction evidence="1 5 6">
        <text>[protein]-peptidylproline (omega=180) = [protein]-peptidylproline (omega=0)</text>
        <dbReference type="Rhea" id="RHEA:16237"/>
        <dbReference type="Rhea" id="RHEA-COMP:10747"/>
        <dbReference type="Rhea" id="RHEA-COMP:10748"/>
        <dbReference type="ChEBI" id="CHEBI:83833"/>
        <dbReference type="ChEBI" id="CHEBI:83834"/>
        <dbReference type="EC" id="5.2.1.8"/>
    </reaction>
</comment>
<name>A0A5C6EB20_9BACT</name>
<accession>A0A5C6EB20</accession>
<dbReference type="InterPro" id="IPR001179">
    <property type="entry name" value="PPIase_FKBP_dom"/>
</dbReference>
<sequence>MDAEIASEFSKTESGLKYRILRNSDGRKPTADDTVTVKYRGWLDRGKVFDSSYERGEPTTFPLRNVVAGWTEGMQLIGQGGMIELWVPSKLGYGEAGSPGSIPAHSDLHFVVELVSVE</sequence>
<evidence type="ECO:0000259" key="7">
    <source>
        <dbReference type="PROSITE" id="PS50059"/>
    </source>
</evidence>
<comment type="caution">
    <text evidence="8">The sequence shown here is derived from an EMBL/GenBank/DDBJ whole genome shotgun (WGS) entry which is preliminary data.</text>
</comment>
<organism evidence="8 9">
    <name type="scientific">Rubripirellula tenax</name>
    <dbReference type="NCBI Taxonomy" id="2528015"/>
    <lineage>
        <taxon>Bacteria</taxon>
        <taxon>Pseudomonadati</taxon>
        <taxon>Planctomycetota</taxon>
        <taxon>Planctomycetia</taxon>
        <taxon>Pirellulales</taxon>
        <taxon>Pirellulaceae</taxon>
        <taxon>Rubripirellula</taxon>
    </lineage>
</organism>
<dbReference type="GO" id="GO:0003755">
    <property type="term" value="F:peptidyl-prolyl cis-trans isomerase activity"/>
    <property type="evidence" value="ECO:0007669"/>
    <property type="project" value="UniProtKB-UniRule"/>
</dbReference>
<protein>
    <recommendedName>
        <fullName evidence="6">Peptidyl-prolyl cis-trans isomerase</fullName>
        <ecNumber evidence="6">5.2.1.8</ecNumber>
    </recommendedName>
</protein>
<keyword evidence="4 5" id="KW-0413">Isomerase</keyword>
<dbReference type="PROSITE" id="PS50059">
    <property type="entry name" value="FKBP_PPIASE"/>
    <property type="match status" value="1"/>
</dbReference>
<dbReference type="Gene3D" id="3.10.50.40">
    <property type="match status" value="1"/>
</dbReference>
<evidence type="ECO:0000313" key="9">
    <source>
        <dbReference type="Proteomes" id="UP000318288"/>
    </source>
</evidence>
<evidence type="ECO:0000256" key="2">
    <source>
        <dbReference type="ARBA" id="ARBA00006577"/>
    </source>
</evidence>